<comment type="caution">
    <text evidence="2">The sequence shown here is derived from an EMBL/GenBank/DDBJ whole genome shotgun (WGS) entry which is preliminary data.</text>
</comment>
<dbReference type="GO" id="GO:0006310">
    <property type="term" value="P:DNA recombination"/>
    <property type="evidence" value="ECO:0007669"/>
    <property type="project" value="UniProtKB-KW"/>
</dbReference>
<organism evidence="2 3">
    <name type="scientific">Streptomyces hoynatensis</name>
    <dbReference type="NCBI Taxonomy" id="1141874"/>
    <lineage>
        <taxon>Bacteria</taxon>
        <taxon>Bacillati</taxon>
        <taxon>Actinomycetota</taxon>
        <taxon>Actinomycetes</taxon>
        <taxon>Kitasatosporales</taxon>
        <taxon>Streptomycetaceae</taxon>
        <taxon>Streptomyces</taxon>
    </lineage>
</organism>
<dbReference type="OrthoDB" id="4194741at2"/>
<sequence length="83" mass="9115">MTARWRTVRKRLGLPGKFRLHDSRASKINDDLDAGENLVEVAANARHHNPGCTMRAYGRRRADSAKRLATASADRTGLSTVAA</sequence>
<dbReference type="GO" id="GO:0003677">
    <property type="term" value="F:DNA binding"/>
    <property type="evidence" value="ECO:0007669"/>
    <property type="project" value="InterPro"/>
</dbReference>
<accession>A0A3A9YT24</accession>
<evidence type="ECO:0008006" key="4">
    <source>
        <dbReference type="Google" id="ProtNLM"/>
    </source>
</evidence>
<reference evidence="2 3" key="1">
    <citation type="journal article" date="2014" name="Int. J. Syst. Evol. Microbiol.">
        <title>Streptomyces hoynatensis sp. nov., isolated from deep marine sediment.</title>
        <authorList>
            <person name="Veyisoglu A."/>
            <person name="Sahin N."/>
        </authorList>
    </citation>
    <scope>NUCLEOTIDE SEQUENCE [LARGE SCALE GENOMIC DNA]</scope>
    <source>
        <strain evidence="2 3">KCTC 29097</strain>
    </source>
</reference>
<dbReference type="Gene3D" id="1.10.443.10">
    <property type="entry name" value="Intergrase catalytic core"/>
    <property type="match status" value="1"/>
</dbReference>
<keyword evidence="3" id="KW-1185">Reference proteome</keyword>
<dbReference type="Proteomes" id="UP000272474">
    <property type="component" value="Unassembled WGS sequence"/>
</dbReference>
<proteinExistence type="predicted"/>
<gene>
    <name evidence="2" type="ORF">D7294_22475</name>
</gene>
<name>A0A3A9YT24_9ACTN</name>
<dbReference type="SUPFAM" id="SSF56349">
    <property type="entry name" value="DNA breaking-rejoining enzymes"/>
    <property type="match status" value="1"/>
</dbReference>
<dbReference type="InterPro" id="IPR013762">
    <property type="entry name" value="Integrase-like_cat_sf"/>
</dbReference>
<keyword evidence="1" id="KW-0233">DNA recombination</keyword>
<protein>
    <recommendedName>
        <fullName evidence="4">Tyr recombinase domain-containing protein</fullName>
    </recommendedName>
</protein>
<dbReference type="RefSeq" id="WP_120682630.1">
    <property type="nucleotide sequence ID" value="NZ_RBAL01000015.1"/>
</dbReference>
<evidence type="ECO:0000313" key="3">
    <source>
        <dbReference type="Proteomes" id="UP000272474"/>
    </source>
</evidence>
<dbReference type="GO" id="GO:0015074">
    <property type="term" value="P:DNA integration"/>
    <property type="evidence" value="ECO:0007669"/>
    <property type="project" value="InterPro"/>
</dbReference>
<dbReference type="InterPro" id="IPR011010">
    <property type="entry name" value="DNA_brk_join_enz"/>
</dbReference>
<dbReference type="EMBL" id="RBAL01000015">
    <property type="protein sequence ID" value="RKN38959.1"/>
    <property type="molecule type" value="Genomic_DNA"/>
</dbReference>
<evidence type="ECO:0000256" key="1">
    <source>
        <dbReference type="ARBA" id="ARBA00023172"/>
    </source>
</evidence>
<dbReference type="AlphaFoldDB" id="A0A3A9YT24"/>
<evidence type="ECO:0000313" key="2">
    <source>
        <dbReference type="EMBL" id="RKN38959.1"/>
    </source>
</evidence>